<name>A0ABQ4A2G4_9ACTN</name>
<comment type="similarity">
    <text evidence="1">Belongs to the HIBADH-related family.</text>
</comment>
<protein>
    <submittedName>
        <fullName evidence="6">Oxidoreductase</fullName>
    </submittedName>
</protein>
<dbReference type="Proteomes" id="UP000603200">
    <property type="component" value="Unassembled WGS sequence"/>
</dbReference>
<dbReference type="InterPro" id="IPR006115">
    <property type="entry name" value="6PGDH_NADP-bd"/>
</dbReference>
<dbReference type="SUPFAM" id="SSF48179">
    <property type="entry name" value="6-phosphogluconate dehydrogenase C-terminal domain-like"/>
    <property type="match status" value="1"/>
</dbReference>
<dbReference type="PANTHER" id="PTHR43060:SF15">
    <property type="entry name" value="3-HYDROXYISOBUTYRATE DEHYDROGENASE-LIKE 1, MITOCHONDRIAL-RELATED"/>
    <property type="match status" value="1"/>
</dbReference>
<dbReference type="InterPro" id="IPR029154">
    <property type="entry name" value="HIBADH-like_NADP-bd"/>
</dbReference>
<reference evidence="6 7" key="1">
    <citation type="submission" date="2021-01" db="EMBL/GenBank/DDBJ databases">
        <title>Whole genome shotgun sequence of Actinoplanes humidus NBRC 14915.</title>
        <authorList>
            <person name="Komaki H."/>
            <person name="Tamura T."/>
        </authorList>
    </citation>
    <scope>NUCLEOTIDE SEQUENCE [LARGE SCALE GENOMIC DNA]</scope>
    <source>
        <strain evidence="6 7">NBRC 14915</strain>
    </source>
</reference>
<dbReference type="Pfam" id="PF03446">
    <property type="entry name" value="NAD_binding_2"/>
    <property type="match status" value="1"/>
</dbReference>
<dbReference type="Gene3D" id="3.40.50.720">
    <property type="entry name" value="NAD(P)-binding Rossmann-like Domain"/>
    <property type="match status" value="1"/>
</dbReference>
<organism evidence="6 7">
    <name type="scientific">Winogradskya humida</name>
    <dbReference type="NCBI Taxonomy" id="113566"/>
    <lineage>
        <taxon>Bacteria</taxon>
        <taxon>Bacillati</taxon>
        <taxon>Actinomycetota</taxon>
        <taxon>Actinomycetes</taxon>
        <taxon>Micromonosporales</taxon>
        <taxon>Micromonosporaceae</taxon>
        <taxon>Winogradskya</taxon>
    </lineage>
</organism>
<feature type="domain" description="6-phosphogluconate dehydrogenase NADP-binding" evidence="4">
    <location>
        <begin position="6"/>
        <end position="150"/>
    </location>
</feature>
<keyword evidence="2" id="KW-0560">Oxidoreductase</keyword>
<evidence type="ECO:0000256" key="2">
    <source>
        <dbReference type="ARBA" id="ARBA00023002"/>
    </source>
</evidence>
<evidence type="ECO:0000256" key="3">
    <source>
        <dbReference type="ARBA" id="ARBA00023027"/>
    </source>
</evidence>
<evidence type="ECO:0000259" key="5">
    <source>
        <dbReference type="Pfam" id="PF14833"/>
    </source>
</evidence>
<keyword evidence="3" id="KW-0520">NAD</keyword>
<feature type="domain" description="3-hydroxyisobutyrate dehydrogenase-like NAD-binding" evidence="5">
    <location>
        <begin position="155"/>
        <end position="269"/>
    </location>
</feature>
<dbReference type="PIRSF" id="PIRSF000103">
    <property type="entry name" value="HIBADH"/>
    <property type="match status" value="1"/>
</dbReference>
<dbReference type="RefSeq" id="WP_203841542.1">
    <property type="nucleotide sequence ID" value="NZ_BAAATV010000019.1"/>
</dbReference>
<dbReference type="SUPFAM" id="SSF51735">
    <property type="entry name" value="NAD(P)-binding Rossmann-fold domains"/>
    <property type="match status" value="1"/>
</dbReference>
<proteinExistence type="inferred from homology"/>
<dbReference type="EMBL" id="BOMN01000111">
    <property type="protein sequence ID" value="GIE24532.1"/>
    <property type="molecule type" value="Genomic_DNA"/>
</dbReference>
<dbReference type="InterPro" id="IPR015815">
    <property type="entry name" value="HIBADH-related"/>
</dbReference>
<comment type="caution">
    <text evidence="6">The sequence shown here is derived from an EMBL/GenBank/DDBJ whole genome shotgun (WGS) entry which is preliminary data.</text>
</comment>
<dbReference type="PANTHER" id="PTHR43060">
    <property type="entry name" value="3-HYDROXYISOBUTYRATE DEHYDROGENASE-LIKE 1, MITOCHONDRIAL-RELATED"/>
    <property type="match status" value="1"/>
</dbReference>
<gene>
    <name evidence="6" type="ORF">Ahu01nite_076340</name>
</gene>
<evidence type="ECO:0000313" key="6">
    <source>
        <dbReference type="EMBL" id="GIE24532.1"/>
    </source>
</evidence>
<dbReference type="InterPro" id="IPR036291">
    <property type="entry name" value="NAD(P)-bd_dom_sf"/>
</dbReference>
<dbReference type="Pfam" id="PF14833">
    <property type="entry name" value="NAD_binding_11"/>
    <property type="match status" value="1"/>
</dbReference>
<evidence type="ECO:0000259" key="4">
    <source>
        <dbReference type="Pfam" id="PF03446"/>
    </source>
</evidence>
<dbReference type="Gene3D" id="1.10.1040.10">
    <property type="entry name" value="N-(1-d-carboxylethyl)-l-norvaline Dehydrogenase, domain 2"/>
    <property type="match status" value="1"/>
</dbReference>
<accession>A0ABQ4A2G4</accession>
<keyword evidence="7" id="KW-1185">Reference proteome</keyword>
<sequence>MTAVDWYGLGTFGLPMATRCITAGYPVRAGNGRGRLTEFRQAGGRDSTAEGAPAPIVALCLPSATEVLDVVRNLGPAAWVVDFSSHDPASAVRAAELLRERGIGYVDCPVSGSVDLARDGQLTGYVGATPEELPAEVREFVGTICAGLFWTGGLGQGQGMKLVNQVIHLGNVLVLGEGFQLAEQFGLAPATVLAALKASSGASRMLERFGEQMLSERYPRQFSARLAHKDIRNALRLAPDLPVAAMVEDRLRAVVEAGDGEQNFTRLARRPVIPPATG</sequence>
<evidence type="ECO:0000256" key="1">
    <source>
        <dbReference type="ARBA" id="ARBA00009080"/>
    </source>
</evidence>
<evidence type="ECO:0000313" key="7">
    <source>
        <dbReference type="Proteomes" id="UP000603200"/>
    </source>
</evidence>
<dbReference type="InterPro" id="IPR013328">
    <property type="entry name" value="6PGD_dom2"/>
</dbReference>
<dbReference type="InterPro" id="IPR008927">
    <property type="entry name" value="6-PGluconate_DH-like_C_sf"/>
</dbReference>